<accession>F4RR04</accession>
<organism evidence="3">
    <name type="scientific">Melampsora larici-populina (strain 98AG31 / pathotype 3-4-7)</name>
    <name type="common">Poplar leaf rust fungus</name>
    <dbReference type="NCBI Taxonomy" id="747676"/>
    <lineage>
        <taxon>Eukaryota</taxon>
        <taxon>Fungi</taxon>
        <taxon>Dikarya</taxon>
        <taxon>Basidiomycota</taxon>
        <taxon>Pucciniomycotina</taxon>
        <taxon>Pucciniomycetes</taxon>
        <taxon>Pucciniales</taxon>
        <taxon>Melampsoraceae</taxon>
        <taxon>Melampsora</taxon>
    </lineage>
</organism>
<feature type="compositionally biased region" description="Low complexity" evidence="1">
    <location>
        <begin position="237"/>
        <end position="247"/>
    </location>
</feature>
<feature type="region of interest" description="Disordered" evidence="1">
    <location>
        <begin position="315"/>
        <end position="355"/>
    </location>
</feature>
<dbReference type="HOGENOM" id="CLU_780931_0_0_1"/>
<dbReference type="AlphaFoldDB" id="F4RR04"/>
<dbReference type="KEGG" id="mlr:MELLADRAFT_78164"/>
<feature type="compositionally biased region" description="Low complexity" evidence="1">
    <location>
        <begin position="200"/>
        <end position="217"/>
    </location>
</feature>
<dbReference type="Proteomes" id="UP000001072">
    <property type="component" value="Unassembled WGS sequence"/>
</dbReference>
<feature type="compositionally biased region" description="Polar residues" evidence="1">
    <location>
        <begin position="315"/>
        <end position="325"/>
    </location>
</feature>
<dbReference type="EMBL" id="GL883114">
    <property type="protein sequence ID" value="EGG05231.1"/>
    <property type="molecule type" value="Genomic_DNA"/>
</dbReference>
<protein>
    <submittedName>
        <fullName evidence="2">Uncharacterized protein</fullName>
    </submittedName>
</protein>
<sequence>MSTFSFSDRFRPFINSCLPCLSSSSSNSTHHHQSSSIYFPDSDHQPLLNHNHHQQEISLHSNLHQFDQDLDDFFNQSSKPLSTLQSISSWISSRLWFKHQIHSNSDLYQSQSHHRRPSESDARVLGDLSFLVSPQHRKPSRDPIDQLRPVYPQTTMSLTTPTDDQLRQEEEALAAIEEEEYRLARKRAKKKAKALGLLSHSNSSQYSSSQGSSQLRSSKPDRSKTQSRLRPHSPNTRSSQSSRSSDFSDCDLFSNPTIISTNTDASVPNTLTPEIIESIRNTFGADAEELYGQQLTLVQIEQIYHHLESKRNLEVFQSAQPQSNALEKKSRSKSHRGRPTSSLNGDCKVNGRDMK</sequence>
<name>F4RR04_MELLP</name>
<evidence type="ECO:0000313" key="3">
    <source>
        <dbReference type="Proteomes" id="UP000001072"/>
    </source>
</evidence>
<keyword evidence="3" id="KW-1185">Reference proteome</keyword>
<evidence type="ECO:0000256" key="1">
    <source>
        <dbReference type="SAM" id="MobiDB-lite"/>
    </source>
</evidence>
<feature type="region of interest" description="Disordered" evidence="1">
    <location>
        <begin position="200"/>
        <end position="247"/>
    </location>
</feature>
<dbReference type="VEuPathDB" id="FungiDB:MELLADRAFT_78164"/>
<reference evidence="3" key="1">
    <citation type="journal article" date="2011" name="Proc. Natl. Acad. Sci. U.S.A.">
        <title>Obligate biotrophy features unraveled by the genomic analysis of rust fungi.</title>
        <authorList>
            <person name="Duplessis S."/>
            <person name="Cuomo C.A."/>
            <person name="Lin Y.-C."/>
            <person name="Aerts A."/>
            <person name="Tisserant E."/>
            <person name="Veneault-Fourrey C."/>
            <person name="Joly D.L."/>
            <person name="Hacquard S."/>
            <person name="Amselem J."/>
            <person name="Cantarel B.L."/>
            <person name="Chiu R."/>
            <person name="Coutinho P.M."/>
            <person name="Feau N."/>
            <person name="Field M."/>
            <person name="Frey P."/>
            <person name="Gelhaye E."/>
            <person name="Goldberg J."/>
            <person name="Grabherr M.G."/>
            <person name="Kodira C.D."/>
            <person name="Kohler A."/>
            <person name="Kuees U."/>
            <person name="Lindquist E.A."/>
            <person name="Lucas S.M."/>
            <person name="Mago R."/>
            <person name="Mauceli E."/>
            <person name="Morin E."/>
            <person name="Murat C."/>
            <person name="Pangilinan J.L."/>
            <person name="Park R."/>
            <person name="Pearson M."/>
            <person name="Quesneville H."/>
            <person name="Rouhier N."/>
            <person name="Sakthikumar S."/>
            <person name="Salamov A.A."/>
            <person name="Schmutz J."/>
            <person name="Selles B."/>
            <person name="Shapiro H."/>
            <person name="Tanguay P."/>
            <person name="Tuskan G.A."/>
            <person name="Henrissat B."/>
            <person name="Van de Peer Y."/>
            <person name="Rouze P."/>
            <person name="Ellis J.G."/>
            <person name="Dodds P.N."/>
            <person name="Schein J.E."/>
            <person name="Zhong S."/>
            <person name="Hamelin R.C."/>
            <person name="Grigoriev I.V."/>
            <person name="Szabo L.J."/>
            <person name="Martin F."/>
        </authorList>
    </citation>
    <scope>NUCLEOTIDE SEQUENCE [LARGE SCALE GENOMIC DNA]</scope>
    <source>
        <strain evidence="3">98AG31 / pathotype 3-4-7</strain>
    </source>
</reference>
<dbReference type="OrthoDB" id="2515963at2759"/>
<dbReference type="InParanoid" id="F4RR04"/>
<proteinExistence type="predicted"/>
<feature type="compositionally biased region" description="Polar residues" evidence="1">
    <location>
        <begin position="152"/>
        <end position="163"/>
    </location>
</feature>
<gene>
    <name evidence="2" type="ORF">MELLADRAFT_78164</name>
</gene>
<feature type="region of interest" description="Disordered" evidence="1">
    <location>
        <begin position="133"/>
        <end position="165"/>
    </location>
</feature>
<dbReference type="RefSeq" id="XP_007411596.1">
    <property type="nucleotide sequence ID" value="XM_007411534.1"/>
</dbReference>
<dbReference type="GeneID" id="18933073"/>
<evidence type="ECO:0000313" key="2">
    <source>
        <dbReference type="EMBL" id="EGG05231.1"/>
    </source>
</evidence>